<name>A0A2A2JYN6_9BILA</name>
<dbReference type="AlphaFoldDB" id="A0A2A2JYN6"/>
<dbReference type="Proteomes" id="UP000218231">
    <property type="component" value="Unassembled WGS sequence"/>
</dbReference>
<feature type="compositionally biased region" description="Basic and acidic residues" evidence="1">
    <location>
        <begin position="149"/>
        <end position="160"/>
    </location>
</feature>
<gene>
    <name evidence="2" type="ORF">WR25_11180</name>
</gene>
<feature type="region of interest" description="Disordered" evidence="1">
    <location>
        <begin position="149"/>
        <end position="173"/>
    </location>
</feature>
<evidence type="ECO:0000256" key="1">
    <source>
        <dbReference type="SAM" id="MobiDB-lite"/>
    </source>
</evidence>
<keyword evidence="3" id="KW-1185">Reference proteome</keyword>
<organism evidence="2 3">
    <name type="scientific">Diploscapter pachys</name>
    <dbReference type="NCBI Taxonomy" id="2018661"/>
    <lineage>
        <taxon>Eukaryota</taxon>
        <taxon>Metazoa</taxon>
        <taxon>Ecdysozoa</taxon>
        <taxon>Nematoda</taxon>
        <taxon>Chromadorea</taxon>
        <taxon>Rhabditida</taxon>
        <taxon>Rhabditina</taxon>
        <taxon>Rhabditomorpha</taxon>
        <taxon>Rhabditoidea</taxon>
        <taxon>Rhabditidae</taxon>
        <taxon>Diploscapter</taxon>
    </lineage>
</organism>
<reference evidence="2 3" key="1">
    <citation type="journal article" date="2017" name="Curr. Biol.">
        <title>Genome architecture and evolution of a unichromosomal asexual nematode.</title>
        <authorList>
            <person name="Fradin H."/>
            <person name="Zegar C."/>
            <person name="Gutwein M."/>
            <person name="Lucas J."/>
            <person name="Kovtun M."/>
            <person name="Corcoran D."/>
            <person name="Baugh L.R."/>
            <person name="Kiontke K."/>
            <person name="Gunsalus K."/>
            <person name="Fitch D.H."/>
            <person name="Piano F."/>
        </authorList>
    </citation>
    <scope>NUCLEOTIDE SEQUENCE [LARGE SCALE GENOMIC DNA]</scope>
    <source>
        <strain evidence="2">PF1309</strain>
    </source>
</reference>
<dbReference type="EMBL" id="LIAE01010051">
    <property type="protein sequence ID" value="PAV66669.1"/>
    <property type="molecule type" value="Genomic_DNA"/>
</dbReference>
<feature type="compositionally biased region" description="Basic residues" evidence="1">
    <location>
        <begin position="161"/>
        <end position="173"/>
    </location>
</feature>
<evidence type="ECO:0000313" key="3">
    <source>
        <dbReference type="Proteomes" id="UP000218231"/>
    </source>
</evidence>
<proteinExistence type="predicted"/>
<comment type="caution">
    <text evidence="2">The sequence shown here is derived from an EMBL/GenBank/DDBJ whole genome shotgun (WGS) entry which is preliminary data.</text>
</comment>
<sequence length="173" mass="20121">MRQFLIQQHLLLRGRVTVPPGDDFGRSFSDDEEDARDPAIHIPKRAVRVREEGFLRHAVAIRRIAAVLDEHRFARQHAIEDRRQLVPHLRPPCARRLSQHPRVLAAEDARIGIVVDGEQLRPPMHHHRKGRGQYDLNGGLQGCRPAERIAERMRDPVDRPQRRRAIAPRCRER</sequence>
<protein>
    <submittedName>
        <fullName evidence="2">Uncharacterized protein</fullName>
    </submittedName>
</protein>
<evidence type="ECO:0000313" key="2">
    <source>
        <dbReference type="EMBL" id="PAV66669.1"/>
    </source>
</evidence>
<accession>A0A2A2JYN6</accession>